<dbReference type="OMA" id="MLEGWEI"/>
<dbReference type="EMBL" id="KK107829">
    <property type="protein sequence ID" value="EZA47543.1"/>
    <property type="molecule type" value="Genomic_DNA"/>
</dbReference>
<dbReference type="Proteomes" id="UP000053097">
    <property type="component" value="Unassembled WGS sequence"/>
</dbReference>
<name>A0A026VUS7_OOCBI</name>
<reference evidence="1 2" key="1">
    <citation type="journal article" date="2014" name="Curr. Biol.">
        <title>The genome of the clonal raider ant Cerapachys biroi.</title>
        <authorList>
            <person name="Oxley P.R."/>
            <person name="Ji L."/>
            <person name="Fetter-Pruneda I."/>
            <person name="McKenzie S.K."/>
            <person name="Li C."/>
            <person name="Hu H."/>
            <person name="Zhang G."/>
            <person name="Kronauer D.J."/>
        </authorList>
    </citation>
    <scope>NUCLEOTIDE SEQUENCE [LARGE SCALE GENOMIC DNA]</scope>
</reference>
<gene>
    <name evidence="1" type="ORF">X777_16212</name>
</gene>
<dbReference type="InterPro" id="IPR012337">
    <property type="entry name" value="RNaseH-like_sf"/>
</dbReference>
<accession>A0A026VUS7</accession>
<sequence length="127" mass="14481">NVIENKIHMAIRDNAANMGAGNFTSLGCAAHTLQLVINDSIFKDEEITILIKNCRKILSHFKKSEQANRYLNQFQEPSGLPKHALIQDVETRWNSTYLKMERLFEQKVAINLYMAERGGIDVSTVEE</sequence>
<evidence type="ECO:0000313" key="1">
    <source>
        <dbReference type="EMBL" id="EZA47543.1"/>
    </source>
</evidence>
<dbReference type="AlphaFoldDB" id="A0A026VUS7"/>
<proteinExistence type="predicted"/>
<dbReference type="SUPFAM" id="SSF53098">
    <property type="entry name" value="Ribonuclease H-like"/>
    <property type="match status" value="1"/>
</dbReference>
<feature type="non-terminal residue" evidence="1">
    <location>
        <position position="1"/>
    </location>
</feature>
<organism evidence="1 2">
    <name type="scientific">Ooceraea biroi</name>
    <name type="common">Clonal raider ant</name>
    <name type="synonym">Cerapachys biroi</name>
    <dbReference type="NCBI Taxonomy" id="2015173"/>
    <lineage>
        <taxon>Eukaryota</taxon>
        <taxon>Metazoa</taxon>
        <taxon>Ecdysozoa</taxon>
        <taxon>Arthropoda</taxon>
        <taxon>Hexapoda</taxon>
        <taxon>Insecta</taxon>
        <taxon>Pterygota</taxon>
        <taxon>Neoptera</taxon>
        <taxon>Endopterygota</taxon>
        <taxon>Hymenoptera</taxon>
        <taxon>Apocrita</taxon>
        <taxon>Aculeata</taxon>
        <taxon>Formicoidea</taxon>
        <taxon>Formicidae</taxon>
        <taxon>Dorylinae</taxon>
        <taxon>Ooceraea</taxon>
    </lineage>
</organism>
<dbReference type="PANTHER" id="PTHR47241">
    <property type="entry name" value="FINGER PROTEIN, PUTATIVE-RELATED"/>
    <property type="match status" value="1"/>
</dbReference>
<dbReference type="PANTHER" id="PTHR47241:SF1">
    <property type="entry name" value="BED-TYPE DOMAIN-CONTAINING PROTEIN"/>
    <property type="match status" value="1"/>
</dbReference>
<dbReference type="InterPro" id="IPR052865">
    <property type="entry name" value="Zinc_finger_BED"/>
</dbReference>
<evidence type="ECO:0000313" key="2">
    <source>
        <dbReference type="Proteomes" id="UP000053097"/>
    </source>
</evidence>
<keyword evidence="2" id="KW-1185">Reference proteome</keyword>
<protein>
    <submittedName>
        <fullName evidence="1">Zinc finger BED domain-containing protein</fullName>
    </submittedName>
</protein>
<dbReference type="OrthoDB" id="7552746at2759"/>